<feature type="compositionally biased region" description="Low complexity" evidence="1">
    <location>
        <begin position="1"/>
        <end position="20"/>
    </location>
</feature>
<gene>
    <name evidence="2" type="primary">PARPA_08688.1 scaffold 33736</name>
</gene>
<dbReference type="AlphaFoldDB" id="A0A0B7NGN7"/>
<evidence type="ECO:0000256" key="1">
    <source>
        <dbReference type="SAM" id="MobiDB-lite"/>
    </source>
</evidence>
<protein>
    <recommendedName>
        <fullName evidence="4">CxC1-like cysteine cluster associated with KDZ transposases domain-containing protein</fullName>
    </recommendedName>
</protein>
<name>A0A0B7NGN7_9FUNG</name>
<accession>A0A0B7NGN7</accession>
<keyword evidence="3" id="KW-1185">Reference proteome</keyword>
<organism evidence="2 3">
    <name type="scientific">Parasitella parasitica</name>
    <dbReference type="NCBI Taxonomy" id="35722"/>
    <lineage>
        <taxon>Eukaryota</taxon>
        <taxon>Fungi</taxon>
        <taxon>Fungi incertae sedis</taxon>
        <taxon>Mucoromycota</taxon>
        <taxon>Mucoromycotina</taxon>
        <taxon>Mucoromycetes</taxon>
        <taxon>Mucorales</taxon>
        <taxon>Mucorineae</taxon>
        <taxon>Mucoraceae</taxon>
        <taxon>Parasitella</taxon>
    </lineage>
</organism>
<evidence type="ECO:0000313" key="3">
    <source>
        <dbReference type="Proteomes" id="UP000054107"/>
    </source>
</evidence>
<dbReference type="Proteomes" id="UP000054107">
    <property type="component" value="Unassembled WGS sequence"/>
</dbReference>
<evidence type="ECO:0008006" key="4">
    <source>
        <dbReference type="Google" id="ProtNLM"/>
    </source>
</evidence>
<sequence>MFQSLSTFEESSTTVSTNVTDEALPSRKKQKKTPRLELPIVEKRLKRTYTPAARKLKTGTRVKKMLARNSKTEPEIDDTPPSEAFFNSVRMAAKWEEKKYDYVDAYFASICNGLPLKNAGDPAATPECTCSKSFLPVKCYFFFGSVFKFAIVYSLLFSSSGSKVINIPTCRCRDVAEPLLMMQMFPKTLINVKAAIHFGCLDLFDMFEPRAQVSTTVFAEIPEPNQYV</sequence>
<feature type="region of interest" description="Disordered" evidence="1">
    <location>
        <begin position="1"/>
        <end position="36"/>
    </location>
</feature>
<dbReference type="EMBL" id="LN731291">
    <property type="protein sequence ID" value="CEP14505.1"/>
    <property type="molecule type" value="Genomic_DNA"/>
</dbReference>
<reference evidence="2 3" key="1">
    <citation type="submission" date="2014-09" db="EMBL/GenBank/DDBJ databases">
        <authorList>
            <person name="Ellenberger Sabrina"/>
        </authorList>
    </citation>
    <scope>NUCLEOTIDE SEQUENCE [LARGE SCALE GENOMIC DNA]</scope>
    <source>
        <strain evidence="2 3">CBS 412.66</strain>
    </source>
</reference>
<proteinExistence type="predicted"/>
<evidence type="ECO:0000313" key="2">
    <source>
        <dbReference type="EMBL" id="CEP14505.1"/>
    </source>
</evidence>